<name>C6LFF3_9FIRM</name>
<dbReference type="AlphaFoldDB" id="C6LFF3"/>
<accession>C6LFF3</accession>
<keyword evidence="2" id="KW-1185">Reference proteome</keyword>
<comment type="caution">
    <text evidence="1">The sequence shown here is derived from an EMBL/GenBank/DDBJ whole genome shotgun (WGS) entry which is preliminary data.</text>
</comment>
<organism evidence="1 2">
    <name type="scientific">Marvinbryantia formatexigens DSM 14469</name>
    <dbReference type="NCBI Taxonomy" id="478749"/>
    <lineage>
        <taxon>Bacteria</taxon>
        <taxon>Bacillati</taxon>
        <taxon>Bacillota</taxon>
        <taxon>Clostridia</taxon>
        <taxon>Lachnospirales</taxon>
        <taxon>Lachnospiraceae</taxon>
        <taxon>Marvinbryantia</taxon>
    </lineage>
</organism>
<dbReference type="Proteomes" id="UP000005561">
    <property type="component" value="Unassembled WGS sequence"/>
</dbReference>
<reference evidence="1" key="1">
    <citation type="submission" date="2009-07" db="EMBL/GenBank/DDBJ databases">
        <authorList>
            <person name="Weinstock G."/>
            <person name="Sodergren E."/>
            <person name="Clifton S."/>
            <person name="Fulton L."/>
            <person name="Fulton B."/>
            <person name="Courtney L."/>
            <person name="Fronick C."/>
            <person name="Harrison M."/>
            <person name="Strong C."/>
            <person name="Farmer C."/>
            <person name="Delahaunty K."/>
            <person name="Markovic C."/>
            <person name="Hall O."/>
            <person name="Minx P."/>
            <person name="Tomlinson C."/>
            <person name="Mitreva M."/>
            <person name="Nelson J."/>
            <person name="Hou S."/>
            <person name="Wollam A."/>
            <person name="Pepin K.H."/>
            <person name="Johnson M."/>
            <person name="Bhonagiri V."/>
            <person name="Nash W.E."/>
            <person name="Warren W."/>
            <person name="Chinwalla A."/>
            <person name="Mardis E.R."/>
            <person name="Wilson R.K."/>
        </authorList>
    </citation>
    <scope>NUCLEOTIDE SEQUENCE [LARGE SCALE GENOMIC DNA]</scope>
    <source>
        <strain evidence="1">DSM 14469</strain>
    </source>
</reference>
<gene>
    <name evidence="1" type="ORF">BRYFOR_07354</name>
</gene>
<evidence type="ECO:0000313" key="2">
    <source>
        <dbReference type="Proteomes" id="UP000005561"/>
    </source>
</evidence>
<proteinExistence type="predicted"/>
<evidence type="ECO:0000313" key="1">
    <source>
        <dbReference type="EMBL" id="EET60537.1"/>
    </source>
</evidence>
<protein>
    <submittedName>
        <fullName evidence="1">Uncharacterized protein</fullName>
    </submittedName>
</protein>
<dbReference type="EMBL" id="ACCL02000010">
    <property type="protein sequence ID" value="EET60537.1"/>
    <property type="molecule type" value="Genomic_DNA"/>
</dbReference>
<sequence>MFHFSSSSHKNKKIMCGKQPDLRRSPHTVSYIICVFQKIFKGHFSQISKALQGTIPSQI</sequence>